<protein>
    <submittedName>
        <fullName evidence="9">CIC11C00000000077</fullName>
    </submittedName>
</protein>
<evidence type="ECO:0000256" key="6">
    <source>
        <dbReference type="SAM" id="Coils"/>
    </source>
</evidence>
<keyword evidence="3" id="KW-0238">DNA-binding</keyword>
<reference evidence="9 10" key="1">
    <citation type="submission" date="2016-10" db="EMBL/GenBank/DDBJ databases">
        <authorList>
            <person name="de Groot N.N."/>
        </authorList>
    </citation>
    <scope>NUCLEOTIDE SEQUENCE [LARGE SCALE GENOMIC DNA]</scope>
    <source>
        <strain evidence="9 10">CBS 141442</strain>
    </source>
</reference>
<dbReference type="STRING" id="45354.A0A1L0BWR1"/>
<dbReference type="Proteomes" id="UP000182334">
    <property type="component" value="Chromosome V"/>
</dbReference>
<evidence type="ECO:0000313" key="9">
    <source>
        <dbReference type="EMBL" id="SGZ55791.1"/>
    </source>
</evidence>
<dbReference type="GO" id="GO:0089713">
    <property type="term" value="C:Cbf1-Met4-Met28 complex"/>
    <property type="evidence" value="ECO:0007669"/>
    <property type="project" value="TreeGrafter"/>
</dbReference>
<evidence type="ECO:0000256" key="2">
    <source>
        <dbReference type="ARBA" id="ARBA00023015"/>
    </source>
</evidence>
<dbReference type="GO" id="GO:0000977">
    <property type="term" value="F:RNA polymerase II transcription regulatory region sequence-specific DNA binding"/>
    <property type="evidence" value="ECO:0007669"/>
    <property type="project" value="TreeGrafter"/>
</dbReference>
<name>A0A1L0BWR1_9ASCO</name>
<dbReference type="Gene3D" id="1.20.5.170">
    <property type="match status" value="1"/>
</dbReference>
<dbReference type="PANTHER" id="PTHR13044">
    <property type="entry name" value="ACTIVATING TRANSCRIPTION FACTOR ATF 4/5"/>
    <property type="match status" value="1"/>
</dbReference>
<comment type="subcellular location">
    <subcellularLocation>
        <location evidence="1">Nucleus</location>
    </subcellularLocation>
</comment>
<keyword evidence="4" id="KW-0804">Transcription</keyword>
<dbReference type="PROSITE" id="PS50217">
    <property type="entry name" value="BZIP"/>
    <property type="match status" value="1"/>
</dbReference>
<keyword evidence="5" id="KW-0539">Nucleus</keyword>
<evidence type="ECO:0000259" key="8">
    <source>
        <dbReference type="PROSITE" id="PS50217"/>
    </source>
</evidence>
<dbReference type="Pfam" id="PF07716">
    <property type="entry name" value="bZIP_2"/>
    <property type="match status" value="1"/>
</dbReference>
<dbReference type="GO" id="GO:0001228">
    <property type="term" value="F:DNA-binding transcription activator activity, RNA polymerase II-specific"/>
    <property type="evidence" value="ECO:0007669"/>
    <property type="project" value="TreeGrafter"/>
</dbReference>
<dbReference type="SUPFAM" id="SSF57959">
    <property type="entry name" value="Leucine zipper domain"/>
    <property type="match status" value="1"/>
</dbReference>
<dbReference type="GO" id="GO:0005634">
    <property type="term" value="C:nucleus"/>
    <property type="evidence" value="ECO:0007669"/>
    <property type="project" value="UniProtKB-SubCell"/>
</dbReference>
<feature type="region of interest" description="Disordered" evidence="7">
    <location>
        <begin position="51"/>
        <end position="70"/>
    </location>
</feature>
<keyword evidence="2" id="KW-0805">Transcription regulation</keyword>
<evidence type="ECO:0000256" key="5">
    <source>
        <dbReference type="ARBA" id="ARBA00023242"/>
    </source>
</evidence>
<dbReference type="InterPro" id="IPR046347">
    <property type="entry name" value="bZIP_sf"/>
</dbReference>
<accession>A0A1L0BWR1</accession>
<dbReference type="PANTHER" id="PTHR13044:SF14">
    <property type="entry name" value="CRYPTOCEPHAL, ISOFORM A"/>
    <property type="match status" value="1"/>
</dbReference>
<organism evidence="9 10">
    <name type="scientific">Sungouiella intermedia</name>
    <dbReference type="NCBI Taxonomy" id="45354"/>
    <lineage>
        <taxon>Eukaryota</taxon>
        <taxon>Fungi</taxon>
        <taxon>Dikarya</taxon>
        <taxon>Ascomycota</taxon>
        <taxon>Saccharomycotina</taxon>
        <taxon>Pichiomycetes</taxon>
        <taxon>Metschnikowiaceae</taxon>
        <taxon>Sungouiella</taxon>
    </lineage>
</organism>
<dbReference type="AlphaFoldDB" id="A0A1L0BWR1"/>
<sequence length="400" mass="43657">MPETSAALIDQLVYIDNFINSGTGDTPNLDVDGQLSLDLAAFADDLFIFPDEEKPNHRDDDDDNDNNNDKRRILDLADVDRFNGDWFEHHDEFVTNVGRKPDGIGALAKINESTKQAKLNRTNHYANAHGAQGAQGDHETEHEGLKGSDTIMTSEIGDLSGLPKFPVPPGAKNSLKQAGLSLNQIDLLSALIAQHQNSLGNTIPGSVGVSHGSSSSHLPLAIAPTLASNGHTQTHSLILSDLDLALSVVSQRNGNHSSQNGQNGQNGSYLVESPGSMYSSGYSSGGTSMLSTPQIPSRGSISLGSGTPSLLTEEVKRKRNTAASARFRIKKKLKEKEMENKIEQLDEMIKNFELKINELEMENRLLKNLIIEKGNRNSDQELKLLKERVRHHSDQSAKRE</sequence>
<evidence type="ECO:0000256" key="4">
    <source>
        <dbReference type="ARBA" id="ARBA00023163"/>
    </source>
</evidence>
<feature type="coiled-coil region" evidence="6">
    <location>
        <begin position="328"/>
        <end position="395"/>
    </location>
</feature>
<evidence type="ECO:0000256" key="1">
    <source>
        <dbReference type="ARBA" id="ARBA00004123"/>
    </source>
</evidence>
<evidence type="ECO:0000256" key="3">
    <source>
        <dbReference type="ARBA" id="ARBA00023125"/>
    </source>
</evidence>
<dbReference type="InterPro" id="IPR004827">
    <property type="entry name" value="bZIP"/>
</dbReference>
<evidence type="ECO:0000256" key="7">
    <source>
        <dbReference type="SAM" id="MobiDB-lite"/>
    </source>
</evidence>
<gene>
    <name evidence="9" type="ORF">SAMEA4029010_CIC11G00000000077</name>
</gene>
<dbReference type="EMBL" id="LT635760">
    <property type="protein sequence ID" value="SGZ55791.1"/>
    <property type="molecule type" value="Genomic_DNA"/>
</dbReference>
<evidence type="ECO:0000313" key="10">
    <source>
        <dbReference type="Proteomes" id="UP000182334"/>
    </source>
</evidence>
<keyword evidence="10" id="KW-1185">Reference proteome</keyword>
<dbReference type="OrthoDB" id="1939598at2759"/>
<dbReference type="CDD" id="cd14705">
    <property type="entry name" value="bZIP_Zip1"/>
    <property type="match status" value="1"/>
</dbReference>
<feature type="domain" description="BZIP" evidence="8">
    <location>
        <begin position="316"/>
        <end position="373"/>
    </location>
</feature>
<proteinExistence type="predicted"/>
<keyword evidence="6" id="KW-0175">Coiled coil</keyword>
<dbReference type="PROSITE" id="PS00036">
    <property type="entry name" value="BZIP_BASIC"/>
    <property type="match status" value="1"/>
</dbReference>